<keyword evidence="1" id="KW-0472">Membrane</keyword>
<evidence type="ECO:0000313" key="2">
    <source>
        <dbReference type="EMBL" id="MFC6239581.1"/>
    </source>
</evidence>
<evidence type="ECO:0000313" key="3">
    <source>
        <dbReference type="Proteomes" id="UP001596138"/>
    </source>
</evidence>
<dbReference type="EMBL" id="JBHSTI010000051">
    <property type="protein sequence ID" value="MFC6239581.1"/>
    <property type="molecule type" value="Genomic_DNA"/>
</dbReference>
<accession>A0ABW1T521</accession>
<name>A0ABW1T521_9ACTN</name>
<proteinExistence type="predicted"/>
<reference evidence="3" key="1">
    <citation type="journal article" date="2019" name="Int. J. Syst. Evol. Microbiol.">
        <title>The Global Catalogue of Microorganisms (GCM) 10K type strain sequencing project: providing services to taxonomists for standard genome sequencing and annotation.</title>
        <authorList>
            <consortium name="The Broad Institute Genomics Platform"/>
            <consortium name="The Broad Institute Genome Sequencing Center for Infectious Disease"/>
            <person name="Wu L."/>
            <person name="Ma J."/>
        </authorList>
    </citation>
    <scope>NUCLEOTIDE SEQUENCE [LARGE SCALE GENOMIC DNA]</scope>
    <source>
        <strain evidence="3">CGMCC 4.7317</strain>
    </source>
</reference>
<keyword evidence="3" id="KW-1185">Reference proteome</keyword>
<protein>
    <submittedName>
        <fullName evidence="2">Uncharacterized protein</fullName>
    </submittedName>
</protein>
<organism evidence="2 3">
    <name type="scientific">Longivirga aurantiaca</name>
    <dbReference type="NCBI Taxonomy" id="1837743"/>
    <lineage>
        <taxon>Bacteria</taxon>
        <taxon>Bacillati</taxon>
        <taxon>Actinomycetota</taxon>
        <taxon>Actinomycetes</taxon>
        <taxon>Sporichthyales</taxon>
        <taxon>Sporichthyaceae</taxon>
        <taxon>Longivirga</taxon>
    </lineage>
</organism>
<gene>
    <name evidence="2" type="ORF">ACFQGU_17050</name>
</gene>
<feature type="transmembrane region" description="Helical" evidence="1">
    <location>
        <begin position="134"/>
        <end position="156"/>
    </location>
</feature>
<dbReference type="RefSeq" id="WP_386768895.1">
    <property type="nucleotide sequence ID" value="NZ_JBHSTI010000051.1"/>
</dbReference>
<comment type="caution">
    <text evidence="2">The sequence shown here is derived from an EMBL/GenBank/DDBJ whole genome shotgun (WGS) entry which is preliminary data.</text>
</comment>
<keyword evidence="1" id="KW-1133">Transmembrane helix</keyword>
<evidence type="ECO:0000256" key="1">
    <source>
        <dbReference type="SAM" id="Phobius"/>
    </source>
</evidence>
<dbReference type="Proteomes" id="UP001596138">
    <property type="component" value="Unassembled WGS sequence"/>
</dbReference>
<feature type="transmembrane region" description="Helical" evidence="1">
    <location>
        <begin position="102"/>
        <end position="122"/>
    </location>
</feature>
<keyword evidence="1" id="KW-0812">Transmembrane</keyword>
<feature type="transmembrane region" description="Helical" evidence="1">
    <location>
        <begin position="176"/>
        <end position="202"/>
    </location>
</feature>
<sequence>MTSGGRVTALVLRWCALYTRGLPADVAADRRDELASDLHDHRLAALGQARSTFPRDVLRRALLGVPADLSWRTHQRRIARSAREPEVVMTARAPLDGWTRTAYGVAAIVTAWTALIGIGMLIDSRNAAVGSYDFQWRIGLGVVGVVMLALCVHALMGLRSHPVRAAVELGATAVVMTIWMMWAGLVVAVGIAAMAFFAAYAVRSRRTARTGVAAPA</sequence>